<dbReference type="Gene3D" id="3.30.1370.110">
    <property type="match status" value="1"/>
</dbReference>
<dbReference type="SMART" id="SM00463">
    <property type="entry name" value="SMR"/>
    <property type="match status" value="1"/>
</dbReference>
<dbReference type="EMBL" id="KN838579">
    <property type="protein sequence ID" value="KIK03491.1"/>
    <property type="molecule type" value="Genomic_DNA"/>
</dbReference>
<dbReference type="PANTHER" id="PTHR47417">
    <property type="entry name" value="SMR DOMAIN-CONTAINING PROTEIN YPL199C"/>
    <property type="match status" value="1"/>
</dbReference>
<dbReference type="InterPro" id="IPR036063">
    <property type="entry name" value="Smr_dom_sf"/>
</dbReference>
<evidence type="ECO:0000256" key="1">
    <source>
        <dbReference type="SAM" id="MobiDB-lite"/>
    </source>
</evidence>
<gene>
    <name evidence="4" type="ORF">K443DRAFT_653335</name>
</gene>
<dbReference type="SUPFAM" id="SSF160443">
    <property type="entry name" value="SMR domain-like"/>
    <property type="match status" value="1"/>
</dbReference>
<evidence type="ECO:0000313" key="4">
    <source>
        <dbReference type="EMBL" id="KIK03491.1"/>
    </source>
</evidence>
<name>A0A0C9XF60_9AGAR</name>
<protein>
    <recommendedName>
        <fullName evidence="3">Smr domain-containing protein</fullName>
    </recommendedName>
</protein>
<feature type="signal peptide" evidence="2">
    <location>
        <begin position="1"/>
        <end position="21"/>
    </location>
</feature>
<dbReference type="AlphaFoldDB" id="A0A0C9XF60"/>
<evidence type="ECO:0000259" key="3">
    <source>
        <dbReference type="PROSITE" id="PS50828"/>
    </source>
</evidence>
<reference evidence="4 5" key="1">
    <citation type="submission" date="2014-04" db="EMBL/GenBank/DDBJ databases">
        <authorList>
            <consortium name="DOE Joint Genome Institute"/>
            <person name="Kuo A."/>
            <person name="Kohler A."/>
            <person name="Nagy L.G."/>
            <person name="Floudas D."/>
            <person name="Copeland A."/>
            <person name="Barry K.W."/>
            <person name="Cichocki N."/>
            <person name="Veneault-Fourrey C."/>
            <person name="LaButti K."/>
            <person name="Lindquist E.A."/>
            <person name="Lipzen A."/>
            <person name="Lundell T."/>
            <person name="Morin E."/>
            <person name="Murat C."/>
            <person name="Sun H."/>
            <person name="Tunlid A."/>
            <person name="Henrissat B."/>
            <person name="Grigoriev I.V."/>
            <person name="Hibbett D.S."/>
            <person name="Martin F."/>
            <person name="Nordberg H.P."/>
            <person name="Cantor M.N."/>
            <person name="Hua S.X."/>
        </authorList>
    </citation>
    <scope>NUCLEOTIDE SEQUENCE [LARGE SCALE GENOMIC DNA]</scope>
    <source>
        <strain evidence="4 5">LaAM-08-1</strain>
    </source>
</reference>
<evidence type="ECO:0000313" key="5">
    <source>
        <dbReference type="Proteomes" id="UP000054477"/>
    </source>
</evidence>
<dbReference type="STRING" id="1095629.A0A0C9XF60"/>
<keyword evidence="2" id="KW-0732">Signal</keyword>
<dbReference type="PROSITE" id="PS50828">
    <property type="entry name" value="SMR"/>
    <property type="match status" value="1"/>
</dbReference>
<keyword evidence="5" id="KW-1185">Reference proteome</keyword>
<dbReference type="OrthoDB" id="3231855at2759"/>
<organism evidence="4 5">
    <name type="scientific">Laccaria amethystina LaAM-08-1</name>
    <dbReference type="NCBI Taxonomy" id="1095629"/>
    <lineage>
        <taxon>Eukaryota</taxon>
        <taxon>Fungi</taxon>
        <taxon>Dikarya</taxon>
        <taxon>Basidiomycota</taxon>
        <taxon>Agaricomycotina</taxon>
        <taxon>Agaricomycetes</taxon>
        <taxon>Agaricomycetidae</taxon>
        <taxon>Agaricales</taxon>
        <taxon>Agaricineae</taxon>
        <taxon>Hydnangiaceae</taxon>
        <taxon>Laccaria</taxon>
    </lineage>
</organism>
<proteinExistence type="predicted"/>
<dbReference type="Proteomes" id="UP000054477">
    <property type="component" value="Unassembled WGS sequence"/>
</dbReference>
<dbReference type="Pfam" id="PF01713">
    <property type="entry name" value="Smr"/>
    <property type="match status" value="1"/>
</dbReference>
<feature type="region of interest" description="Disordered" evidence="1">
    <location>
        <begin position="19"/>
        <end position="58"/>
    </location>
</feature>
<dbReference type="PANTHER" id="PTHR47417:SF1">
    <property type="entry name" value="SMR DOMAIN-CONTAINING PROTEIN YPL199C"/>
    <property type="match status" value="1"/>
</dbReference>
<feature type="chain" id="PRO_5002216745" description="Smr domain-containing protein" evidence="2">
    <location>
        <begin position="22"/>
        <end position="235"/>
    </location>
</feature>
<feature type="domain" description="Smr" evidence="3">
    <location>
        <begin position="132"/>
        <end position="208"/>
    </location>
</feature>
<feature type="compositionally biased region" description="Low complexity" evidence="1">
    <location>
        <begin position="23"/>
        <end position="42"/>
    </location>
</feature>
<evidence type="ECO:0000256" key="2">
    <source>
        <dbReference type="SAM" id="SignalP"/>
    </source>
</evidence>
<dbReference type="Pfam" id="PF08590">
    <property type="entry name" value="DUF1771"/>
    <property type="match status" value="1"/>
</dbReference>
<reference evidence="5" key="2">
    <citation type="submission" date="2015-01" db="EMBL/GenBank/DDBJ databases">
        <title>Evolutionary Origins and Diversification of the Mycorrhizal Mutualists.</title>
        <authorList>
            <consortium name="DOE Joint Genome Institute"/>
            <consortium name="Mycorrhizal Genomics Consortium"/>
            <person name="Kohler A."/>
            <person name="Kuo A."/>
            <person name="Nagy L.G."/>
            <person name="Floudas D."/>
            <person name="Copeland A."/>
            <person name="Barry K.W."/>
            <person name="Cichocki N."/>
            <person name="Veneault-Fourrey C."/>
            <person name="LaButti K."/>
            <person name="Lindquist E.A."/>
            <person name="Lipzen A."/>
            <person name="Lundell T."/>
            <person name="Morin E."/>
            <person name="Murat C."/>
            <person name="Riley R."/>
            <person name="Ohm R."/>
            <person name="Sun H."/>
            <person name="Tunlid A."/>
            <person name="Henrissat B."/>
            <person name="Grigoriev I.V."/>
            <person name="Hibbett D.S."/>
            <person name="Martin F."/>
        </authorList>
    </citation>
    <scope>NUCLEOTIDE SEQUENCE [LARGE SCALE GENOMIC DNA]</scope>
    <source>
        <strain evidence="5">LaAM-08-1</strain>
    </source>
</reference>
<dbReference type="HOGENOM" id="CLU_062475_0_1_1"/>
<dbReference type="InterPro" id="IPR053020">
    <property type="entry name" value="Smr_domain_protein"/>
</dbReference>
<dbReference type="SMART" id="SM01162">
    <property type="entry name" value="DUF1771"/>
    <property type="match status" value="1"/>
</dbReference>
<dbReference type="InterPro" id="IPR002625">
    <property type="entry name" value="Smr_dom"/>
</dbReference>
<sequence>MFVNFIKSLISLFCGAPSSNESPGYPQQYQQPPQQGYPVQHPQRPETHQEQNQHQINQGHDHYTSLRARANEEGNSMARAFEESHQAYSRGDGALAKQLSNQGKDHQRRMEQLNKEASDWIFAGQNRKPGEIDLHGLYVKEAVARTDQALQSAKARGDTQLSLIVGKGLHSKGGNAKVKPAIEELMQRHRLNAVLDPNNAGVLIVQINSNVGEHSVGPDEISRRLERNDESCIIM</sequence>
<accession>A0A0C9XF60</accession>
<dbReference type="InterPro" id="IPR013899">
    <property type="entry name" value="DUF1771"/>
</dbReference>